<dbReference type="InterPro" id="IPR037066">
    <property type="entry name" value="Plug_dom_sf"/>
</dbReference>
<dbReference type="Gene3D" id="2.40.170.20">
    <property type="entry name" value="TonB-dependent receptor, beta-barrel domain"/>
    <property type="match status" value="1"/>
</dbReference>
<feature type="domain" description="TonB-dependent receptor plug" evidence="17">
    <location>
        <begin position="63"/>
        <end position="170"/>
    </location>
</feature>
<evidence type="ECO:0000259" key="16">
    <source>
        <dbReference type="Pfam" id="PF00593"/>
    </source>
</evidence>
<comment type="subcellular location">
    <subcellularLocation>
        <location evidence="1 12">Cell outer membrane</location>
        <topology evidence="1 12">Multi-pass membrane protein</topology>
    </subcellularLocation>
</comment>
<dbReference type="EMBL" id="LDTB01000033">
    <property type="protein sequence ID" value="KTT72044.1"/>
    <property type="molecule type" value="Genomic_DNA"/>
</dbReference>
<evidence type="ECO:0000256" key="14">
    <source>
        <dbReference type="SAM" id="MobiDB-lite"/>
    </source>
</evidence>
<keyword evidence="5 12" id="KW-0812">Transmembrane</keyword>
<evidence type="ECO:0000256" key="6">
    <source>
        <dbReference type="ARBA" id="ARBA00022729"/>
    </source>
</evidence>
<evidence type="ECO:0000256" key="7">
    <source>
        <dbReference type="ARBA" id="ARBA00023004"/>
    </source>
</evidence>
<feature type="domain" description="TonB-dependent receptor-like beta-barrel" evidence="16">
    <location>
        <begin position="327"/>
        <end position="798"/>
    </location>
</feature>
<keyword evidence="9 13" id="KW-0798">TonB box</keyword>
<evidence type="ECO:0000256" key="13">
    <source>
        <dbReference type="RuleBase" id="RU003357"/>
    </source>
</evidence>
<evidence type="ECO:0000313" key="18">
    <source>
        <dbReference type="EMBL" id="KTT72044.1"/>
    </source>
</evidence>
<dbReference type="GO" id="GO:0015344">
    <property type="term" value="F:siderophore uptake transmembrane transporter activity"/>
    <property type="evidence" value="ECO:0007669"/>
    <property type="project" value="TreeGrafter"/>
</dbReference>
<dbReference type="PROSITE" id="PS52016">
    <property type="entry name" value="TONB_DEPENDENT_REC_3"/>
    <property type="match status" value="1"/>
</dbReference>
<accession>A0A147I2C5</accession>
<proteinExistence type="inferred from homology"/>
<keyword evidence="3 12" id="KW-1134">Transmembrane beta strand</keyword>
<evidence type="ECO:0000259" key="17">
    <source>
        <dbReference type="Pfam" id="PF07715"/>
    </source>
</evidence>
<evidence type="ECO:0000256" key="1">
    <source>
        <dbReference type="ARBA" id="ARBA00004571"/>
    </source>
</evidence>
<dbReference type="SUPFAM" id="SSF56935">
    <property type="entry name" value="Porins"/>
    <property type="match status" value="1"/>
</dbReference>
<comment type="caution">
    <text evidence="18">The sequence shown here is derived from an EMBL/GenBank/DDBJ whole genome shotgun (WGS) entry which is preliminary data.</text>
</comment>
<dbReference type="PATRIC" id="fig|869719.3.peg.1811"/>
<organism evidence="18 19">
    <name type="scientific">Sphingomonas endophytica</name>
    <dbReference type="NCBI Taxonomy" id="869719"/>
    <lineage>
        <taxon>Bacteria</taxon>
        <taxon>Pseudomonadati</taxon>
        <taxon>Pseudomonadota</taxon>
        <taxon>Alphaproteobacteria</taxon>
        <taxon>Sphingomonadales</taxon>
        <taxon>Sphingomonadaceae</taxon>
        <taxon>Sphingomonas</taxon>
    </lineage>
</organism>
<evidence type="ECO:0000256" key="10">
    <source>
        <dbReference type="ARBA" id="ARBA00023136"/>
    </source>
</evidence>
<sequence length="841" mass="91465">MNAFAKRALLCATSLTLLAIGTPSFAQTGAEPTTPTADATAAQGDEAPSDIIVTGSARRQRRFDVSYAVNSLNQDDVKRLAPLNVADLLGKLPGIQVEATGGEVQNVTRIRGIPTDDGYAVFQQDGLPLFHDINGNFFRGDSLNRYDLMTERVEVVRGGPAPIFASQAAAIVNNITVTGRDTPRGKVQVTVGTTDLYRLDAMQSGPLGERTYYAVGGFLRRDGGQRDNGFPNDRGGQIRANIKHDLDNGSIRVSVNYLNDHNTFYLPIPVADPRNPSVSLNPYIDFFHGTLNSPAFRGVTLKYRDGAGVVQSETRDLADGRHMEYGNIGLQYDADFNGWQVAVRGGYTKGRLNFDALYSTSNPVDANTFAAGFRNAANTAFGTTATPVARLGYALSGTNGATAYDPYAASGLVVQAQYRGVGSSFYSGQGDVSVTRKFETGLGTHDLRIGGYASAYGLTNKAVYQDYLMEVRGKPRTLDLVAYSASGAVLGYVTDKGVLRYGTTLNQGDVDSTVYSLYANDTWEVLPGLRIDGGIRHEWYNIEGYGLTSTSVNLGDPTTLADNNVRSFDGARQSRKDSPTALNWTIGANYDASEHFGGYIRASHLEVPPQSASYYNINPVLVKTQADQYEAGLKASFGRNYLYLTGFYTKFDPFNASFVAFNPATGRNDQAVPFIGQAEVKGVEVDGTLAPARWFFVSGSFTYQDPQYKNLQNSAGADPSAVNGNQIIREPKVFGNIRPTFSFDAGGDQVEVYGRYEYVGRRYVDLFNNTRLPSYNIFGLGATLTHKGFQFQVVGDNIFNNKGLTEGNPRTDQLDGQTTRDAIYGRPIFGRSVRFIVSKAW</sequence>
<keyword evidence="11 12" id="KW-0998">Cell outer membrane</keyword>
<reference evidence="18 19" key="1">
    <citation type="journal article" date="2016" name="Front. Microbiol.">
        <title>Genomic Resource of Rice Seed Associated Bacteria.</title>
        <authorList>
            <person name="Midha S."/>
            <person name="Bansal K."/>
            <person name="Sharma S."/>
            <person name="Kumar N."/>
            <person name="Patil P.P."/>
            <person name="Chaudhry V."/>
            <person name="Patil P.B."/>
        </authorList>
    </citation>
    <scope>NUCLEOTIDE SEQUENCE [LARGE SCALE GENOMIC DNA]</scope>
    <source>
        <strain evidence="18 19">NS334</strain>
    </source>
</reference>
<evidence type="ECO:0000256" key="2">
    <source>
        <dbReference type="ARBA" id="ARBA00022448"/>
    </source>
</evidence>
<feature type="chain" id="PRO_5007548142" evidence="15">
    <location>
        <begin position="27"/>
        <end position="841"/>
    </location>
</feature>
<keyword evidence="19" id="KW-1185">Reference proteome</keyword>
<evidence type="ECO:0000256" key="12">
    <source>
        <dbReference type="PROSITE-ProRule" id="PRU01360"/>
    </source>
</evidence>
<evidence type="ECO:0000313" key="19">
    <source>
        <dbReference type="Proteomes" id="UP000074310"/>
    </source>
</evidence>
<protein>
    <submittedName>
        <fullName evidence="18">TonB-dependent receptor</fullName>
    </submittedName>
</protein>
<keyword evidence="10 12" id="KW-0472">Membrane</keyword>
<keyword evidence="2 12" id="KW-0813">Transport</keyword>
<dbReference type="InterPro" id="IPR039426">
    <property type="entry name" value="TonB-dep_rcpt-like"/>
</dbReference>
<dbReference type="PANTHER" id="PTHR32552:SF89">
    <property type="entry name" value="CATECHOLATE SIDEROPHORE RECEPTOR FIU"/>
    <property type="match status" value="1"/>
</dbReference>
<dbReference type="PANTHER" id="PTHR32552">
    <property type="entry name" value="FERRICHROME IRON RECEPTOR-RELATED"/>
    <property type="match status" value="1"/>
</dbReference>
<keyword evidence="7" id="KW-0408">Iron</keyword>
<dbReference type="GO" id="GO:0009279">
    <property type="term" value="C:cell outer membrane"/>
    <property type="evidence" value="ECO:0007669"/>
    <property type="project" value="UniProtKB-SubCell"/>
</dbReference>
<dbReference type="RefSeq" id="WP_058755781.1">
    <property type="nucleotide sequence ID" value="NZ_LDTB01000033.1"/>
</dbReference>
<keyword evidence="4" id="KW-0410">Iron transport</keyword>
<evidence type="ECO:0000256" key="15">
    <source>
        <dbReference type="SAM" id="SignalP"/>
    </source>
</evidence>
<gene>
    <name evidence="18" type="ORF">NS334_09760</name>
</gene>
<dbReference type="InterPro" id="IPR012910">
    <property type="entry name" value="Plug_dom"/>
</dbReference>
<dbReference type="Gene3D" id="2.170.130.10">
    <property type="entry name" value="TonB-dependent receptor, plug domain"/>
    <property type="match status" value="1"/>
</dbReference>
<dbReference type="Pfam" id="PF07715">
    <property type="entry name" value="Plug"/>
    <property type="match status" value="1"/>
</dbReference>
<evidence type="ECO:0000256" key="4">
    <source>
        <dbReference type="ARBA" id="ARBA00022496"/>
    </source>
</evidence>
<comment type="similarity">
    <text evidence="12 13">Belongs to the TonB-dependent receptor family.</text>
</comment>
<evidence type="ECO:0000256" key="5">
    <source>
        <dbReference type="ARBA" id="ARBA00022692"/>
    </source>
</evidence>
<keyword evidence="8" id="KW-0406">Ion transport</keyword>
<evidence type="ECO:0000256" key="3">
    <source>
        <dbReference type="ARBA" id="ARBA00022452"/>
    </source>
</evidence>
<evidence type="ECO:0000256" key="11">
    <source>
        <dbReference type="ARBA" id="ARBA00023237"/>
    </source>
</evidence>
<name>A0A147I2C5_9SPHN</name>
<feature type="signal peptide" evidence="15">
    <location>
        <begin position="1"/>
        <end position="26"/>
    </location>
</feature>
<dbReference type="Proteomes" id="UP000074310">
    <property type="component" value="Unassembled WGS sequence"/>
</dbReference>
<dbReference type="InterPro" id="IPR036942">
    <property type="entry name" value="Beta-barrel_TonB_sf"/>
</dbReference>
<evidence type="ECO:0000256" key="8">
    <source>
        <dbReference type="ARBA" id="ARBA00023065"/>
    </source>
</evidence>
<dbReference type="AlphaFoldDB" id="A0A147I2C5"/>
<dbReference type="InterPro" id="IPR000531">
    <property type="entry name" value="Beta-barrel_TonB"/>
</dbReference>
<feature type="region of interest" description="Disordered" evidence="14">
    <location>
        <begin position="26"/>
        <end position="50"/>
    </location>
</feature>
<feature type="compositionally biased region" description="Low complexity" evidence="14">
    <location>
        <begin position="28"/>
        <end position="42"/>
    </location>
</feature>
<keyword evidence="18" id="KW-0675">Receptor</keyword>
<keyword evidence="6 15" id="KW-0732">Signal</keyword>
<evidence type="ECO:0000256" key="9">
    <source>
        <dbReference type="ARBA" id="ARBA00023077"/>
    </source>
</evidence>
<dbReference type="OrthoDB" id="7277632at2"/>
<dbReference type="Pfam" id="PF00593">
    <property type="entry name" value="TonB_dep_Rec_b-barrel"/>
    <property type="match status" value="1"/>
</dbReference>